<keyword evidence="1" id="KW-0573">Peptidoglycan synthesis</keyword>
<accession>A0AAI9MV68</accession>
<keyword evidence="1" id="KW-0564">Palmitate</keyword>
<dbReference type="PANTHER" id="PTHR40593:SF1">
    <property type="entry name" value="PENICILLIN-BINDING PROTEIN ACTIVATOR LPOB"/>
    <property type="match status" value="1"/>
</dbReference>
<comment type="subcellular location">
    <subcellularLocation>
        <location evidence="1">Cell outer membrane</location>
        <topology evidence="1">Lipid-anchor</topology>
        <orientation evidence="1">Periplasmic side</orientation>
    </subcellularLocation>
</comment>
<keyword evidence="1" id="KW-0449">Lipoprotein</keyword>
<dbReference type="EMBL" id="JAGSRH010000003">
    <property type="protein sequence ID" value="MER5075755.1"/>
    <property type="molecule type" value="Genomic_DNA"/>
</dbReference>
<dbReference type="Gene3D" id="3.40.50.10610">
    <property type="entry name" value="ABC-type transport auxiliary lipoprotein component"/>
    <property type="match status" value="1"/>
</dbReference>
<evidence type="ECO:0000256" key="1">
    <source>
        <dbReference type="HAMAP-Rule" id="MF_01889"/>
    </source>
</evidence>
<keyword evidence="1" id="KW-0998">Cell outer membrane</keyword>
<sequence>MKRILFVAAAAMILAGCPSFQSERPKTPPPVVPVEPVEPTEPVTPPPIDKVPTPPKQKTTDWSAAVSPLVSEMSGASGIESGKVLLVDSVKNNTNGSFSVQNATSAIVKAVDSSHLFKVVPQDVVNTARKTLGLSQDDSLVTRSKAIGLGRYVQADYVLYSVISGSNKQRDIEMQLMAVQSGEIIWSGKNDIDQ</sequence>
<comment type="function">
    <text evidence="1">Regulator of peptidoglycan synthesis that is essential for the function of penicillin-binding protein 1B (PBP1b).</text>
</comment>
<evidence type="ECO:0000313" key="6">
    <source>
        <dbReference type="EMBL" id="MER5075755.1"/>
    </source>
</evidence>
<gene>
    <name evidence="1 5" type="primary">lpoB</name>
    <name evidence="5" type="ORF">JRA39_000101</name>
    <name evidence="6" type="ORF">KDV35_02530</name>
</gene>
<dbReference type="RefSeq" id="WP_154624439.1">
    <property type="nucleotide sequence ID" value="NZ_CP095443.1"/>
</dbReference>
<dbReference type="AlphaFoldDB" id="A0AAI9MV68"/>
<dbReference type="EMBL" id="AAZDVE040000001">
    <property type="protein sequence ID" value="EMP9431116.1"/>
    <property type="molecule type" value="Genomic_DNA"/>
</dbReference>
<dbReference type="GO" id="GO:0009252">
    <property type="term" value="P:peptidoglycan biosynthetic process"/>
    <property type="evidence" value="ECO:0007669"/>
    <property type="project" value="UniProtKB-UniRule"/>
</dbReference>
<evidence type="ECO:0000256" key="2">
    <source>
        <dbReference type="NCBIfam" id="TIGR02722"/>
    </source>
</evidence>
<feature type="signal peptide" evidence="4">
    <location>
        <begin position="1"/>
        <end position="22"/>
    </location>
</feature>
<feature type="region of interest" description="Disordered" evidence="3">
    <location>
        <begin position="19"/>
        <end position="61"/>
    </location>
</feature>
<comment type="subunit">
    <text evidence="1">Interacts with PBP1b.</text>
</comment>
<reference evidence="5" key="2">
    <citation type="submission" date="2024-02" db="EMBL/GenBank/DDBJ databases">
        <authorList>
            <consortium name="Clinical and Environmental Microbiology Branch: Whole genome sequencing antimicrobial resistance pathogens in the healthcare setting"/>
        </authorList>
    </citation>
    <scope>NUCLEOTIDE SEQUENCE</scope>
    <source>
        <strain evidence="5">2020GO-00142</strain>
    </source>
</reference>
<dbReference type="NCBIfam" id="TIGR02722">
    <property type="entry name" value="lp"/>
    <property type="match status" value="1"/>
</dbReference>
<comment type="caution">
    <text evidence="5">The sequence shown here is derived from an EMBL/GenBank/DDBJ whole genome shotgun (WGS) entry which is preliminary data.</text>
</comment>
<comment type="similarity">
    <text evidence="1">Belongs to the LpoB family.</text>
</comment>
<feature type="compositionally biased region" description="Pro residues" evidence="3">
    <location>
        <begin position="42"/>
        <end position="55"/>
    </location>
</feature>
<dbReference type="Pfam" id="PF13036">
    <property type="entry name" value="LpoB"/>
    <property type="match status" value="1"/>
</dbReference>
<protein>
    <recommendedName>
        <fullName evidence="1 2">Penicillin-binding protein activator LpoB</fullName>
        <shortName evidence="1">PBP activator LpoB</shortName>
    </recommendedName>
</protein>
<dbReference type="HAMAP" id="MF_01889">
    <property type="entry name" value="LpoB"/>
    <property type="match status" value="1"/>
</dbReference>
<dbReference type="GO" id="GO:0008360">
    <property type="term" value="P:regulation of cell shape"/>
    <property type="evidence" value="ECO:0007669"/>
    <property type="project" value="UniProtKB-KW"/>
</dbReference>
<dbReference type="PROSITE" id="PS51257">
    <property type="entry name" value="PROKAR_LIPOPROTEIN"/>
    <property type="match status" value="1"/>
</dbReference>
<keyword evidence="1 4" id="KW-0732">Signal</keyword>
<evidence type="ECO:0000256" key="3">
    <source>
        <dbReference type="SAM" id="MobiDB-lite"/>
    </source>
</evidence>
<dbReference type="PANTHER" id="PTHR40593">
    <property type="entry name" value="PENICILLIN-BINDING PROTEIN ACTIVATOR LPOB"/>
    <property type="match status" value="1"/>
</dbReference>
<reference evidence="6 7" key="1">
    <citation type="submission" date="2021-04" db="EMBL/GenBank/DDBJ databases">
        <title>Determining the burden of carbapenem-resistant Enterobacterales from a tertiary public heath setting in Bangladesh: a clinical, epidemiological, and molecular study.</title>
        <authorList>
            <person name="Farzana R."/>
            <person name="Walsh T.R."/>
        </authorList>
    </citation>
    <scope>NUCLEOTIDE SEQUENCE [LARGE SCALE GENOMIC DNA]</scope>
    <source>
        <strain evidence="7">dmpro_s316</strain>
        <strain evidence="6">Dmpro_s316</strain>
    </source>
</reference>
<organism evidence="5">
    <name type="scientific">Providencia stuartii</name>
    <dbReference type="NCBI Taxonomy" id="588"/>
    <lineage>
        <taxon>Bacteria</taxon>
        <taxon>Pseudomonadati</taxon>
        <taxon>Pseudomonadota</taxon>
        <taxon>Gammaproteobacteria</taxon>
        <taxon>Enterobacterales</taxon>
        <taxon>Morganellaceae</taxon>
        <taxon>Providencia</taxon>
    </lineage>
</organism>
<dbReference type="GO" id="GO:0030234">
    <property type="term" value="F:enzyme regulator activity"/>
    <property type="evidence" value="ECO:0007669"/>
    <property type="project" value="UniProtKB-UniRule"/>
</dbReference>
<feature type="chain" id="PRO_5043281380" description="Penicillin-binding protein activator LpoB" evidence="4">
    <location>
        <begin position="23"/>
        <end position="194"/>
    </location>
</feature>
<evidence type="ECO:0000256" key="4">
    <source>
        <dbReference type="SAM" id="SignalP"/>
    </source>
</evidence>
<name>A0AAI9MV68_PROST</name>
<keyword evidence="1" id="KW-0472">Membrane</keyword>
<dbReference type="InterPro" id="IPR014094">
    <property type="entry name" value="LpoB"/>
</dbReference>
<proteinExistence type="inferred from homology"/>
<dbReference type="GO" id="GO:0031241">
    <property type="term" value="C:periplasmic side of cell outer membrane"/>
    <property type="evidence" value="ECO:0007669"/>
    <property type="project" value="UniProtKB-UniRule"/>
</dbReference>
<keyword evidence="1" id="KW-0133">Cell shape</keyword>
<evidence type="ECO:0000313" key="5">
    <source>
        <dbReference type="EMBL" id="EMP9431116.1"/>
    </source>
</evidence>
<dbReference type="Proteomes" id="UP001495779">
    <property type="component" value="Unassembled WGS sequence"/>
</dbReference>
<evidence type="ECO:0000313" key="7">
    <source>
        <dbReference type="Proteomes" id="UP001495779"/>
    </source>
</evidence>